<keyword evidence="7" id="KW-0966">Cell projection</keyword>
<dbReference type="InterPro" id="IPR042187">
    <property type="entry name" value="Flagellin_C_sub2"/>
</dbReference>
<dbReference type="Gene3D" id="1.20.1330.10">
    <property type="entry name" value="f41 fragment of flagellin, N-terminal domain"/>
    <property type="match status" value="1"/>
</dbReference>
<evidence type="ECO:0000256" key="4">
    <source>
        <dbReference type="RuleBase" id="RU362073"/>
    </source>
</evidence>
<dbReference type="Gene3D" id="6.10.10.10">
    <property type="entry name" value="Flagellar export chaperone, C-terminal domain"/>
    <property type="match status" value="1"/>
</dbReference>
<keyword evidence="4" id="KW-0964">Secreted</keyword>
<comment type="caution">
    <text evidence="7">The sequence shown here is derived from an EMBL/GenBank/DDBJ whole genome shotgun (WGS) entry which is preliminary data.</text>
</comment>
<evidence type="ECO:0000256" key="1">
    <source>
        <dbReference type="ARBA" id="ARBA00005709"/>
    </source>
</evidence>
<dbReference type="Pfam" id="PF00700">
    <property type="entry name" value="Flagellin_C"/>
    <property type="match status" value="1"/>
</dbReference>
<name>A0ABS1H862_9BACL</name>
<dbReference type="InterPro" id="IPR001492">
    <property type="entry name" value="Flagellin"/>
</dbReference>
<feature type="domain" description="Flagellin C-terminal" evidence="6">
    <location>
        <begin position="189"/>
        <end position="272"/>
    </location>
</feature>
<dbReference type="InterPro" id="IPR046358">
    <property type="entry name" value="Flagellin_C"/>
</dbReference>
<dbReference type="Proteomes" id="UP000618943">
    <property type="component" value="Unassembled WGS sequence"/>
</dbReference>
<keyword evidence="8" id="KW-1185">Reference proteome</keyword>
<keyword evidence="7" id="KW-0969">Cilium</keyword>
<dbReference type="RefSeq" id="WP_200749268.1">
    <property type="nucleotide sequence ID" value="NZ_JAEOAH010000017.1"/>
</dbReference>
<dbReference type="SUPFAM" id="SSF64518">
    <property type="entry name" value="Phase 1 flagellin"/>
    <property type="match status" value="1"/>
</dbReference>
<sequence>MKIGSWYAQGLSILKSMNNNWNMGSKALERLSTGYRINRAGDDPAGLAISEKMRAQIRGLNMASKNIQDGISMVQTAEGALNETHAMLQRMRELSIQASNDTLTDEDRRLLDLEFQELKKEITRTSTDTEFNTKKLLDGSSSKDSLKIQAGANSGQTIDMYINDMSSASLGINGLSIDTRENAESAISGLGAAINKVSAERSRLGAYQNRLEHAYNNSVNMAENLTDAESRIRDTDMAKEMMNFVKANILQQAAQYALSLHMQQAQSILELLRPPKQYPRH</sequence>
<organism evidence="7 8">
    <name type="scientific">Viridibacillus soli</name>
    <dbReference type="NCBI Taxonomy" id="2798301"/>
    <lineage>
        <taxon>Bacteria</taxon>
        <taxon>Bacillati</taxon>
        <taxon>Bacillota</taxon>
        <taxon>Bacilli</taxon>
        <taxon>Bacillales</taxon>
        <taxon>Caryophanaceae</taxon>
        <taxon>Viridibacillus</taxon>
    </lineage>
</organism>
<dbReference type="InterPro" id="IPR001029">
    <property type="entry name" value="Flagellin_N"/>
</dbReference>
<dbReference type="PANTHER" id="PTHR42792:SF2">
    <property type="entry name" value="FLAGELLIN"/>
    <property type="match status" value="1"/>
</dbReference>
<keyword evidence="7" id="KW-0282">Flagellum</keyword>
<gene>
    <name evidence="7" type="ORF">JFL43_12255</name>
</gene>
<protein>
    <recommendedName>
        <fullName evidence="2 4">Flagellin</fullName>
    </recommendedName>
</protein>
<evidence type="ECO:0000256" key="3">
    <source>
        <dbReference type="ARBA" id="ARBA00023143"/>
    </source>
</evidence>
<evidence type="ECO:0000259" key="6">
    <source>
        <dbReference type="Pfam" id="PF00700"/>
    </source>
</evidence>
<dbReference type="PRINTS" id="PR00207">
    <property type="entry name" value="FLAGELLIN"/>
</dbReference>
<comment type="function">
    <text evidence="4">Flagellin is the subunit protein which polymerizes to form the filaments of bacterial flagella.</text>
</comment>
<dbReference type="Pfam" id="PF00669">
    <property type="entry name" value="Flagellin_N"/>
    <property type="match status" value="1"/>
</dbReference>
<feature type="domain" description="Flagellin N-terminal" evidence="5">
    <location>
        <begin position="11"/>
        <end position="141"/>
    </location>
</feature>
<evidence type="ECO:0000256" key="2">
    <source>
        <dbReference type="ARBA" id="ARBA00020110"/>
    </source>
</evidence>
<proteinExistence type="inferred from homology"/>
<accession>A0ABS1H862</accession>
<evidence type="ECO:0000259" key="5">
    <source>
        <dbReference type="Pfam" id="PF00669"/>
    </source>
</evidence>
<evidence type="ECO:0000313" key="7">
    <source>
        <dbReference type="EMBL" id="MBK3495608.1"/>
    </source>
</evidence>
<dbReference type="EMBL" id="JAEOAH010000017">
    <property type="protein sequence ID" value="MBK3495608.1"/>
    <property type="molecule type" value="Genomic_DNA"/>
</dbReference>
<keyword evidence="3 4" id="KW-0975">Bacterial flagellum</keyword>
<evidence type="ECO:0000313" key="8">
    <source>
        <dbReference type="Proteomes" id="UP000618943"/>
    </source>
</evidence>
<comment type="subcellular location">
    <subcellularLocation>
        <location evidence="4">Secreted</location>
    </subcellularLocation>
    <subcellularLocation>
        <location evidence="4">Bacterial flagellum</location>
    </subcellularLocation>
</comment>
<reference evidence="7 8" key="1">
    <citation type="submission" date="2020-12" db="EMBL/GenBank/DDBJ databases">
        <title>YIM B01967 draft genome.</title>
        <authorList>
            <person name="Yan X."/>
        </authorList>
    </citation>
    <scope>NUCLEOTIDE SEQUENCE [LARGE SCALE GENOMIC DNA]</scope>
    <source>
        <strain evidence="7 8">YIM B01967</strain>
    </source>
</reference>
<dbReference type="PANTHER" id="PTHR42792">
    <property type="entry name" value="FLAGELLIN"/>
    <property type="match status" value="1"/>
</dbReference>
<comment type="similarity">
    <text evidence="1 4">Belongs to the bacterial flagellin family.</text>
</comment>